<evidence type="ECO:0000259" key="12">
    <source>
        <dbReference type="Pfam" id="PF18266"/>
    </source>
</evidence>
<organism evidence="13 14">
    <name type="scientific">Polypedilum vanderplanki</name>
    <name type="common">Sleeping chironomid midge</name>
    <dbReference type="NCBI Taxonomy" id="319348"/>
    <lineage>
        <taxon>Eukaryota</taxon>
        <taxon>Metazoa</taxon>
        <taxon>Ecdysozoa</taxon>
        <taxon>Arthropoda</taxon>
        <taxon>Hexapoda</taxon>
        <taxon>Insecta</taxon>
        <taxon>Pterygota</taxon>
        <taxon>Neoptera</taxon>
        <taxon>Endopterygota</taxon>
        <taxon>Diptera</taxon>
        <taxon>Nematocera</taxon>
        <taxon>Chironomoidea</taxon>
        <taxon>Chironomidae</taxon>
        <taxon>Chironominae</taxon>
        <taxon>Polypedilum</taxon>
        <taxon>Polypedilum</taxon>
    </lineage>
</organism>
<dbReference type="Pfam" id="PF18266">
    <property type="entry name" value="Ncstrn_small"/>
    <property type="match status" value="1"/>
</dbReference>
<protein>
    <recommendedName>
        <fullName evidence="3">Nicastrin</fullName>
    </recommendedName>
</protein>
<evidence type="ECO:0000313" key="14">
    <source>
        <dbReference type="Proteomes" id="UP001107558"/>
    </source>
</evidence>
<evidence type="ECO:0000256" key="6">
    <source>
        <dbReference type="ARBA" id="ARBA00022976"/>
    </source>
</evidence>
<evidence type="ECO:0000256" key="3">
    <source>
        <dbReference type="ARBA" id="ARBA00015303"/>
    </source>
</evidence>
<proteinExistence type="inferred from homology"/>
<evidence type="ECO:0000256" key="8">
    <source>
        <dbReference type="ARBA" id="ARBA00023136"/>
    </source>
</evidence>
<dbReference type="OrthoDB" id="755951at2759"/>
<keyword evidence="9" id="KW-0325">Glycoprotein</keyword>
<dbReference type="AlphaFoldDB" id="A0A9J6C4T6"/>
<keyword evidence="4 10" id="KW-0812">Transmembrane</keyword>
<keyword evidence="5 11" id="KW-0732">Signal</keyword>
<evidence type="ECO:0000256" key="2">
    <source>
        <dbReference type="ARBA" id="ARBA00007717"/>
    </source>
</evidence>
<dbReference type="PANTHER" id="PTHR21092:SF0">
    <property type="entry name" value="NICASTRIN"/>
    <property type="match status" value="1"/>
</dbReference>
<evidence type="ECO:0000256" key="11">
    <source>
        <dbReference type="SAM" id="SignalP"/>
    </source>
</evidence>
<feature type="transmembrane region" description="Helical" evidence="10">
    <location>
        <begin position="650"/>
        <end position="669"/>
    </location>
</feature>
<keyword evidence="8 10" id="KW-0472">Membrane</keyword>
<feature type="chain" id="PRO_5039947287" description="Nicastrin" evidence="11">
    <location>
        <begin position="21"/>
        <end position="691"/>
    </location>
</feature>
<accession>A0A9J6C4T6</accession>
<dbReference type="GO" id="GO:0007219">
    <property type="term" value="P:Notch signaling pathway"/>
    <property type="evidence" value="ECO:0007669"/>
    <property type="project" value="UniProtKB-KW"/>
</dbReference>
<sequence length="691" mass="78569">MIKIKLILLNIVILVNTVYCDRTKDKIYENISGHMCFRRLNATHQTGCSSAGKSRGSVGVLHLISSEDDINFIINDPPSPPYAPIILPNHFTRENIIKLRDSNYVSAIVLVNDTSDLDNFSQESKCPNQFFRHAKQPVCDSKNQNTVWNPFGTGLLHENFDIPIIFLAKKEESDKVIKCYNDFNKASSRKSLCSIEINSFMAASGNSEICIRRSRSLAIIRQLTFCDPLQGKNVYGTLYPREIVNPINRTNDIDEKFIIVSAHFDTTSMFDGIALGAMEFSSVATLISSAHFLKKIIKKDKKSKYNILFMLFNGESYDYIGSQRFIYDLKKNDSFPSPSSYTRPLTLDNIVMMIDIGALDDFDSVSIYHLNESESFASKFTSAINSYNNKLKLNVNINAVNSNNLPPVSAQMFLRENPNFPTLIFASKKPKNKFYHSVYDDVKNMKFSYYNTSEDFDQLDDSTKITHFPSDSIQIKIRNVATLISLGLYNLLNEDNKYAENLIASSTLVDEFLYCYLKATKCRLFDSIFVFSNDFNGLDYPPQRYVSVQAAITLEATGWAYRVLGFVLSQKIENIQKENCTVLPYYWIPGSLKTGECRLTTQNLSYALSPAFEEEGYNYKSNLYSTWTESTWNDLSARIFLQPSTAHESLTFIIGLIMLILSFILVYFINSKAEILFNDINTEHVALPAQC</sequence>
<gene>
    <name evidence="13" type="ORF">PVAND_006671</name>
</gene>
<dbReference type="PANTHER" id="PTHR21092">
    <property type="entry name" value="NICASTRIN"/>
    <property type="match status" value="1"/>
</dbReference>
<comment type="subcellular location">
    <subcellularLocation>
        <location evidence="1">Membrane</location>
        <topology evidence="1">Single-pass type I membrane protein</topology>
    </subcellularLocation>
</comment>
<evidence type="ECO:0000256" key="1">
    <source>
        <dbReference type="ARBA" id="ARBA00004479"/>
    </source>
</evidence>
<comment type="caution">
    <text evidence="13">The sequence shown here is derived from an EMBL/GenBank/DDBJ whole genome shotgun (WGS) entry which is preliminary data.</text>
</comment>
<dbReference type="Proteomes" id="UP001107558">
    <property type="component" value="Chromosome 2"/>
</dbReference>
<feature type="signal peptide" evidence="11">
    <location>
        <begin position="1"/>
        <end position="20"/>
    </location>
</feature>
<keyword evidence="6" id="KW-0914">Notch signaling pathway</keyword>
<evidence type="ECO:0000256" key="5">
    <source>
        <dbReference type="ARBA" id="ARBA00022729"/>
    </source>
</evidence>
<dbReference type="GO" id="GO:0005886">
    <property type="term" value="C:plasma membrane"/>
    <property type="evidence" value="ECO:0007669"/>
    <property type="project" value="UniProtKB-ARBA"/>
</dbReference>
<evidence type="ECO:0000256" key="9">
    <source>
        <dbReference type="ARBA" id="ARBA00023180"/>
    </source>
</evidence>
<evidence type="ECO:0000256" key="10">
    <source>
        <dbReference type="SAM" id="Phobius"/>
    </source>
</evidence>
<dbReference type="EMBL" id="JADBJN010000002">
    <property type="protein sequence ID" value="KAG5676864.1"/>
    <property type="molecule type" value="Genomic_DNA"/>
</dbReference>
<dbReference type="SUPFAM" id="SSF53187">
    <property type="entry name" value="Zn-dependent exopeptidases"/>
    <property type="match status" value="1"/>
</dbReference>
<feature type="domain" description="Nicastrin small lobe" evidence="12">
    <location>
        <begin position="36"/>
        <end position="203"/>
    </location>
</feature>
<name>A0A9J6C4T6_POLVA</name>
<comment type="similarity">
    <text evidence="2">Belongs to the nicastrin family.</text>
</comment>
<dbReference type="Gene3D" id="3.40.630.10">
    <property type="entry name" value="Zn peptidases"/>
    <property type="match status" value="1"/>
</dbReference>
<keyword evidence="14" id="KW-1185">Reference proteome</keyword>
<dbReference type="GO" id="GO:0007220">
    <property type="term" value="P:Notch receptor processing"/>
    <property type="evidence" value="ECO:0007669"/>
    <property type="project" value="TreeGrafter"/>
</dbReference>
<evidence type="ECO:0000256" key="7">
    <source>
        <dbReference type="ARBA" id="ARBA00022989"/>
    </source>
</evidence>
<dbReference type="GO" id="GO:0016485">
    <property type="term" value="P:protein processing"/>
    <property type="evidence" value="ECO:0007669"/>
    <property type="project" value="InterPro"/>
</dbReference>
<dbReference type="InterPro" id="IPR008710">
    <property type="entry name" value="Nicastrin"/>
</dbReference>
<dbReference type="InterPro" id="IPR041084">
    <property type="entry name" value="Ncstrn_small"/>
</dbReference>
<dbReference type="Pfam" id="PF05450">
    <property type="entry name" value="Nicastrin"/>
    <property type="match status" value="1"/>
</dbReference>
<keyword evidence="7 10" id="KW-1133">Transmembrane helix</keyword>
<evidence type="ECO:0000313" key="13">
    <source>
        <dbReference type="EMBL" id="KAG5676864.1"/>
    </source>
</evidence>
<reference evidence="13" key="1">
    <citation type="submission" date="2021-03" db="EMBL/GenBank/DDBJ databases">
        <title>Chromosome level genome of the anhydrobiotic midge Polypedilum vanderplanki.</title>
        <authorList>
            <person name="Yoshida Y."/>
            <person name="Kikawada T."/>
            <person name="Gusev O."/>
        </authorList>
    </citation>
    <scope>NUCLEOTIDE SEQUENCE</scope>
    <source>
        <strain evidence="13">NIAS01</strain>
        <tissue evidence="13">Whole body or cell culture</tissue>
    </source>
</reference>
<evidence type="ECO:0000256" key="4">
    <source>
        <dbReference type="ARBA" id="ARBA00022692"/>
    </source>
</evidence>